<evidence type="ECO:0000256" key="4">
    <source>
        <dbReference type="ARBA" id="ARBA00004556"/>
    </source>
</evidence>
<dbReference type="InterPro" id="IPR005225">
    <property type="entry name" value="Small_GTP-bd"/>
</dbReference>
<keyword evidence="17" id="KW-0072">Autophagy</keyword>
<organism evidence="28 29">
    <name type="scientific">Rhipicephalus sanguineus</name>
    <name type="common">Brown dog tick</name>
    <name type="synonym">Ixodes sanguineus</name>
    <dbReference type="NCBI Taxonomy" id="34632"/>
    <lineage>
        <taxon>Eukaryota</taxon>
        <taxon>Metazoa</taxon>
        <taxon>Ecdysozoa</taxon>
        <taxon>Arthropoda</taxon>
        <taxon>Chelicerata</taxon>
        <taxon>Arachnida</taxon>
        <taxon>Acari</taxon>
        <taxon>Parasitiformes</taxon>
        <taxon>Ixodida</taxon>
        <taxon>Ixodoidea</taxon>
        <taxon>Ixodidae</taxon>
        <taxon>Rhipicephalinae</taxon>
        <taxon>Rhipicephalus</taxon>
        <taxon>Rhipicephalus</taxon>
    </lineage>
</organism>
<evidence type="ECO:0000256" key="20">
    <source>
        <dbReference type="ARBA" id="ARBA00023212"/>
    </source>
</evidence>
<comment type="caution">
    <text evidence="28">The sequence shown here is derived from an EMBL/GenBank/DDBJ whole genome shotgun (WGS) entry which is preliminary data.</text>
</comment>
<comment type="subcellular location">
    <subcellularLocation>
        <location evidence="2">Cytoplasm</location>
        <location evidence="2">Cytoskeleton</location>
        <location evidence="2">Spindle</location>
    </subcellularLocation>
    <subcellularLocation>
        <location evidence="3">Cytoplasm</location>
        <location evidence="3">Cytosol</location>
    </subcellularLocation>
    <subcellularLocation>
        <location evidence="4">Cytoplasm</location>
        <location evidence="4">Perinuclear region</location>
    </subcellularLocation>
    <subcellularLocation>
        <location evidence="6">Cytoplasmic vesicle</location>
        <location evidence="6">Autophagosome membrane</location>
    </subcellularLocation>
    <subcellularLocation>
        <location evidence="5">Membrane</location>
        <topology evidence="5">Lipid-anchor</topology>
    </subcellularLocation>
</comment>
<dbReference type="Gene3D" id="3.40.50.300">
    <property type="entry name" value="P-loop containing nucleotide triphosphate hydrolases"/>
    <property type="match status" value="1"/>
</dbReference>
<evidence type="ECO:0000256" key="1">
    <source>
        <dbReference type="ARBA" id="ARBA00001946"/>
    </source>
</evidence>
<name>A0A9D4YR90_RHISA</name>
<evidence type="ECO:0000256" key="27">
    <source>
        <dbReference type="ARBA" id="ARBA00093500"/>
    </source>
</evidence>
<dbReference type="PANTHER" id="PTHR47978">
    <property type="match status" value="1"/>
</dbReference>
<dbReference type="Pfam" id="PF00071">
    <property type="entry name" value="Ras"/>
    <property type="match status" value="1"/>
</dbReference>
<dbReference type="SMART" id="SM00173">
    <property type="entry name" value="RAS"/>
    <property type="match status" value="1"/>
</dbReference>
<evidence type="ECO:0000256" key="13">
    <source>
        <dbReference type="ARBA" id="ARBA00022741"/>
    </source>
</evidence>
<comment type="cofactor">
    <cofactor evidence="1">
        <name>Mg(2+)</name>
        <dbReference type="ChEBI" id="CHEBI:18420"/>
    </cofactor>
</comment>
<keyword evidence="23" id="KW-0968">Cytoplasmic vesicle</keyword>
<evidence type="ECO:0000256" key="16">
    <source>
        <dbReference type="ARBA" id="ARBA00022927"/>
    </source>
</evidence>
<dbReference type="SMART" id="SM00174">
    <property type="entry name" value="RHO"/>
    <property type="match status" value="1"/>
</dbReference>
<evidence type="ECO:0000256" key="10">
    <source>
        <dbReference type="ARBA" id="ARBA00022490"/>
    </source>
</evidence>
<evidence type="ECO:0000256" key="26">
    <source>
        <dbReference type="ARBA" id="ARBA00093319"/>
    </source>
</evidence>
<dbReference type="GO" id="GO:0005829">
    <property type="term" value="C:cytosol"/>
    <property type="evidence" value="ECO:0007669"/>
    <property type="project" value="UniProtKB-SubCell"/>
</dbReference>
<comment type="similarity">
    <text evidence="7">Belongs to the small GTPase superfamily. Rab family.</text>
</comment>
<dbReference type="GO" id="GO:0005819">
    <property type="term" value="C:spindle"/>
    <property type="evidence" value="ECO:0007669"/>
    <property type="project" value="UniProtKB-SubCell"/>
</dbReference>
<dbReference type="SMART" id="SM00176">
    <property type="entry name" value="RAN"/>
    <property type="match status" value="1"/>
</dbReference>
<dbReference type="VEuPathDB" id="VectorBase:RSAN_057899"/>
<dbReference type="GO" id="GO:0046872">
    <property type="term" value="F:metal ion binding"/>
    <property type="evidence" value="ECO:0007669"/>
    <property type="project" value="UniProtKB-KW"/>
</dbReference>
<evidence type="ECO:0000256" key="18">
    <source>
        <dbReference type="ARBA" id="ARBA00023134"/>
    </source>
</evidence>
<keyword evidence="21" id="KW-0449">Lipoprotein</keyword>
<evidence type="ECO:0000256" key="6">
    <source>
        <dbReference type="ARBA" id="ARBA00004652"/>
    </source>
</evidence>
<keyword evidence="22" id="KW-0636">Prenylation</keyword>
<keyword evidence="20" id="KW-0206">Cytoskeleton</keyword>
<keyword evidence="9" id="KW-0813">Transport</keyword>
<reference evidence="28" key="2">
    <citation type="submission" date="2021-09" db="EMBL/GenBank/DDBJ databases">
        <authorList>
            <person name="Jia N."/>
            <person name="Wang J."/>
            <person name="Shi W."/>
            <person name="Du L."/>
            <person name="Sun Y."/>
            <person name="Zhan W."/>
            <person name="Jiang J."/>
            <person name="Wang Q."/>
            <person name="Zhang B."/>
            <person name="Ji P."/>
            <person name="Sakyi L.B."/>
            <person name="Cui X."/>
            <person name="Yuan T."/>
            <person name="Jiang B."/>
            <person name="Yang W."/>
            <person name="Lam T.T.-Y."/>
            <person name="Chang Q."/>
            <person name="Ding S."/>
            <person name="Wang X."/>
            <person name="Zhu J."/>
            <person name="Ruan X."/>
            <person name="Zhao L."/>
            <person name="Wei J."/>
            <person name="Que T."/>
            <person name="Du C."/>
            <person name="Cheng J."/>
            <person name="Dai P."/>
            <person name="Han X."/>
            <person name="Huang E."/>
            <person name="Gao Y."/>
            <person name="Liu J."/>
            <person name="Shao H."/>
            <person name="Ye R."/>
            <person name="Li L."/>
            <person name="Wei W."/>
            <person name="Wang X."/>
            <person name="Wang C."/>
            <person name="Huo Q."/>
            <person name="Li W."/>
            <person name="Guo W."/>
            <person name="Chen H."/>
            <person name="Chen S."/>
            <person name="Zhou L."/>
            <person name="Zhou L."/>
            <person name="Ni X."/>
            <person name="Tian J."/>
            <person name="Zhou Y."/>
            <person name="Sheng Y."/>
            <person name="Liu T."/>
            <person name="Pan Y."/>
            <person name="Xia L."/>
            <person name="Li J."/>
            <person name="Zhao F."/>
            <person name="Cao W."/>
        </authorList>
    </citation>
    <scope>NUCLEOTIDE SEQUENCE</scope>
    <source>
        <strain evidence="28">Rsan-2018</strain>
        <tissue evidence="28">Larvae</tissue>
    </source>
</reference>
<evidence type="ECO:0000313" key="28">
    <source>
        <dbReference type="EMBL" id="KAH7985198.1"/>
    </source>
</evidence>
<evidence type="ECO:0000256" key="24">
    <source>
        <dbReference type="ARBA" id="ARBA00047660"/>
    </source>
</evidence>
<evidence type="ECO:0000256" key="25">
    <source>
        <dbReference type="ARBA" id="ARBA00067822"/>
    </source>
</evidence>
<evidence type="ECO:0000256" key="15">
    <source>
        <dbReference type="ARBA" id="ARBA00022842"/>
    </source>
</evidence>
<evidence type="ECO:0000256" key="5">
    <source>
        <dbReference type="ARBA" id="ARBA00004635"/>
    </source>
</evidence>
<evidence type="ECO:0000256" key="23">
    <source>
        <dbReference type="ARBA" id="ARBA00023329"/>
    </source>
</evidence>
<keyword evidence="19" id="KW-0472">Membrane</keyword>
<keyword evidence="15" id="KW-0460">Magnesium</keyword>
<evidence type="ECO:0000256" key="17">
    <source>
        <dbReference type="ARBA" id="ARBA00023006"/>
    </source>
</evidence>
<protein>
    <recommendedName>
        <fullName evidence="25">Ras-related protein Rab-24</fullName>
        <ecNumber evidence="8">3.6.5.2</ecNumber>
    </recommendedName>
</protein>
<dbReference type="NCBIfam" id="TIGR00231">
    <property type="entry name" value="small_GTP"/>
    <property type="match status" value="1"/>
</dbReference>
<dbReference type="InterPro" id="IPR027417">
    <property type="entry name" value="P-loop_NTPase"/>
</dbReference>
<dbReference type="SUPFAM" id="SSF52540">
    <property type="entry name" value="P-loop containing nucleoside triphosphate hydrolases"/>
    <property type="match status" value="1"/>
</dbReference>
<dbReference type="GO" id="GO:0015031">
    <property type="term" value="P:protein transport"/>
    <property type="evidence" value="ECO:0007669"/>
    <property type="project" value="UniProtKB-KW"/>
</dbReference>
<keyword evidence="10" id="KW-0963">Cytoplasm</keyword>
<evidence type="ECO:0000256" key="2">
    <source>
        <dbReference type="ARBA" id="ARBA00004186"/>
    </source>
</evidence>
<sequence length="254" mass="28272">MSHVDLKVVLLGKEYGGKTSLVERYLYDRFDAATPYQNTIGAAYGAKQIAVRNRKITLGIWDTAGSERYEAMSRIYYRGAGAAIVCFDLTDRESYQKAKFWVDELRKHEEKCHIFLCGTKNDLIKEEGRFRAISYHDVLDYADEIGAKMFETSSKTGEGIASLWWPSPPYPSLCRGDGTGPQQPAATAPLLAVKPQELRTEQGCGEMQQIWCCNSGYEVLQAPVEKCTQQVANGCCCLLSRACKAAQPPRVCSV</sequence>
<evidence type="ECO:0000256" key="12">
    <source>
        <dbReference type="ARBA" id="ARBA00022723"/>
    </source>
</evidence>
<dbReference type="FunFam" id="3.40.50.300:FF:000799">
    <property type="entry name" value="ras-related protein Rab-24 isoform X1"/>
    <property type="match status" value="1"/>
</dbReference>
<dbReference type="EMBL" id="JABSTV010001056">
    <property type="protein sequence ID" value="KAH7985198.1"/>
    <property type="molecule type" value="Genomic_DNA"/>
</dbReference>
<evidence type="ECO:0000256" key="11">
    <source>
        <dbReference type="ARBA" id="ARBA00022553"/>
    </source>
</evidence>
<dbReference type="EC" id="3.6.5.2" evidence="8"/>
<keyword evidence="11" id="KW-0597">Phosphoprotein</keyword>
<dbReference type="PRINTS" id="PR00449">
    <property type="entry name" value="RASTRNSFRMNG"/>
</dbReference>
<evidence type="ECO:0000313" key="29">
    <source>
        <dbReference type="Proteomes" id="UP000821837"/>
    </source>
</evidence>
<comment type="subunit">
    <text evidence="27">Interacts with ZFYVE20. Does not interact with the GDP dissociation inhibitors ARHGDIA and ARHGDIB.</text>
</comment>
<dbReference type="SMART" id="SM00175">
    <property type="entry name" value="RAB"/>
    <property type="match status" value="1"/>
</dbReference>
<dbReference type="InterPro" id="IPR001806">
    <property type="entry name" value="Small_GTPase"/>
</dbReference>
<keyword evidence="16" id="KW-0653">Protein transport</keyword>
<dbReference type="GO" id="GO:0003925">
    <property type="term" value="F:G protein activity"/>
    <property type="evidence" value="ECO:0007669"/>
    <property type="project" value="UniProtKB-EC"/>
</dbReference>
<keyword evidence="18" id="KW-0342">GTP-binding</keyword>
<reference evidence="28" key="1">
    <citation type="journal article" date="2020" name="Cell">
        <title>Large-Scale Comparative Analyses of Tick Genomes Elucidate Their Genetic Diversity and Vector Capacities.</title>
        <authorList>
            <consortium name="Tick Genome and Microbiome Consortium (TIGMIC)"/>
            <person name="Jia N."/>
            <person name="Wang J."/>
            <person name="Shi W."/>
            <person name="Du L."/>
            <person name="Sun Y."/>
            <person name="Zhan W."/>
            <person name="Jiang J.F."/>
            <person name="Wang Q."/>
            <person name="Zhang B."/>
            <person name="Ji P."/>
            <person name="Bell-Sakyi L."/>
            <person name="Cui X.M."/>
            <person name="Yuan T.T."/>
            <person name="Jiang B.G."/>
            <person name="Yang W.F."/>
            <person name="Lam T.T."/>
            <person name="Chang Q.C."/>
            <person name="Ding S.J."/>
            <person name="Wang X.J."/>
            <person name="Zhu J.G."/>
            <person name="Ruan X.D."/>
            <person name="Zhao L."/>
            <person name="Wei J.T."/>
            <person name="Ye R.Z."/>
            <person name="Que T.C."/>
            <person name="Du C.H."/>
            <person name="Zhou Y.H."/>
            <person name="Cheng J.X."/>
            <person name="Dai P.F."/>
            <person name="Guo W.B."/>
            <person name="Han X.H."/>
            <person name="Huang E.J."/>
            <person name="Li L.F."/>
            <person name="Wei W."/>
            <person name="Gao Y.C."/>
            <person name="Liu J.Z."/>
            <person name="Shao H.Z."/>
            <person name="Wang X."/>
            <person name="Wang C.C."/>
            <person name="Yang T.C."/>
            <person name="Huo Q.B."/>
            <person name="Li W."/>
            <person name="Chen H.Y."/>
            <person name="Chen S.E."/>
            <person name="Zhou L.G."/>
            <person name="Ni X.B."/>
            <person name="Tian J.H."/>
            <person name="Sheng Y."/>
            <person name="Liu T."/>
            <person name="Pan Y.S."/>
            <person name="Xia L.Y."/>
            <person name="Li J."/>
            <person name="Zhao F."/>
            <person name="Cao W.C."/>
        </authorList>
    </citation>
    <scope>NUCLEOTIDE SEQUENCE</scope>
    <source>
        <strain evidence="28">Rsan-2018</strain>
    </source>
</reference>
<evidence type="ECO:0000256" key="14">
    <source>
        <dbReference type="ARBA" id="ARBA00022801"/>
    </source>
</evidence>
<dbReference type="PROSITE" id="PS51421">
    <property type="entry name" value="RAS"/>
    <property type="match status" value="1"/>
</dbReference>
<keyword evidence="13" id="KW-0547">Nucleotide-binding</keyword>
<evidence type="ECO:0000256" key="22">
    <source>
        <dbReference type="ARBA" id="ARBA00023289"/>
    </source>
</evidence>
<evidence type="ECO:0000256" key="7">
    <source>
        <dbReference type="ARBA" id="ARBA00006270"/>
    </source>
</evidence>
<evidence type="ECO:0000256" key="19">
    <source>
        <dbReference type="ARBA" id="ARBA00023136"/>
    </source>
</evidence>
<comment type="function">
    <text evidence="26">The small GTPases Rab are key regulators of intracellular membrane trafficking, from the formation of transport vesicles to their fusion with membranes. Rabs cycle between an inactive GDP-bound form and an active GTP-bound form that is able to recruit to membranes different sets of downstream effectors directly responsible for vesicle formation, movement, tethering and fusion. RAB24 is an atypical RAB protein that presents low GTPase activity and thereby exists predominantly in the GTP-bound active state. RAB24 is required for the clearance of late autophagic vacuoles under basal conditions. It is not needed for starvation-induced autophagy. Involved in the modulation of meiotic apparatus assembly and meiotic progression during oocyte maturation, possibly through regulation of kinetochore-microtubule interaction.</text>
</comment>
<dbReference type="GO" id="GO:0000421">
    <property type="term" value="C:autophagosome membrane"/>
    <property type="evidence" value="ECO:0007669"/>
    <property type="project" value="UniProtKB-SubCell"/>
</dbReference>
<keyword evidence="12" id="KW-0479">Metal-binding</keyword>
<keyword evidence="14" id="KW-0378">Hydrolase</keyword>
<comment type="catalytic activity">
    <reaction evidence="24">
        <text>GTP + H2O = GDP + phosphate + H(+)</text>
        <dbReference type="Rhea" id="RHEA:19669"/>
        <dbReference type="ChEBI" id="CHEBI:15377"/>
        <dbReference type="ChEBI" id="CHEBI:15378"/>
        <dbReference type="ChEBI" id="CHEBI:37565"/>
        <dbReference type="ChEBI" id="CHEBI:43474"/>
        <dbReference type="ChEBI" id="CHEBI:58189"/>
        <dbReference type="EC" id="3.6.5.2"/>
    </reaction>
    <physiologicalReaction direction="left-to-right" evidence="24">
        <dbReference type="Rhea" id="RHEA:19670"/>
    </physiologicalReaction>
</comment>
<proteinExistence type="inferred from homology"/>
<dbReference type="AlphaFoldDB" id="A0A9D4YR90"/>
<evidence type="ECO:0000256" key="8">
    <source>
        <dbReference type="ARBA" id="ARBA00011984"/>
    </source>
</evidence>
<evidence type="ECO:0000256" key="21">
    <source>
        <dbReference type="ARBA" id="ARBA00023288"/>
    </source>
</evidence>
<accession>A0A9D4YR90</accession>
<dbReference type="GO" id="GO:0031410">
    <property type="term" value="C:cytoplasmic vesicle"/>
    <property type="evidence" value="ECO:0007669"/>
    <property type="project" value="UniProtKB-KW"/>
</dbReference>
<keyword evidence="29" id="KW-1185">Reference proteome</keyword>
<dbReference type="Proteomes" id="UP000821837">
    <property type="component" value="Unassembled WGS sequence"/>
</dbReference>
<dbReference type="GO" id="GO:0005525">
    <property type="term" value="F:GTP binding"/>
    <property type="evidence" value="ECO:0007669"/>
    <property type="project" value="UniProtKB-KW"/>
</dbReference>
<dbReference type="GO" id="GO:0048471">
    <property type="term" value="C:perinuclear region of cytoplasm"/>
    <property type="evidence" value="ECO:0007669"/>
    <property type="project" value="UniProtKB-SubCell"/>
</dbReference>
<evidence type="ECO:0000256" key="9">
    <source>
        <dbReference type="ARBA" id="ARBA00022448"/>
    </source>
</evidence>
<dbReference type="GO" id="GO:0006914">
    <property type="term" value="P:autophagy"/>
    <property type="evidence" value="ECO:0007669"/>
    <property type="project" value="UniProtKB-KW"/>
</dbReference>
<gene>
    <name evidence="28" type="ORF">HPB52_024269</name>
</gene>
<evidence type="ECO:0000256" key="3">
    <source>
        <dbReference type="ARBA" id="ARBA00004514"/>
    </source>
</evidence>
<dbReference type="PROSITE" id="PS51419">
    <property type="entry name" value="RAB"/>
    <property type="match status" value="1"/>
</dbReference>